<protein>
    <submittedName>
        <fullName evidence="1">Spore coat protein</fullName>
    </submittedName>
</protein>
<gene>
    <name evidence="1" type="ORF">COJ50_17560</name>
</gene>
<comment type="caution">
    <text evidence="1">The sequence shown here is derived from an EMBL/GenBank/DDBJ whole genome shotgun (WGS) entry which is preliminary data.</text>
</comment>
<evidence type="ECO:0000313" key="1">
    <source>
        <dbReference type="EMBL" id="PFN23434.1"/>
    </source>
</evidence>
<evidence type="ECO:0000313" key="2">
    <source>
        <dbReference type="Proteomes" id="UP000225182"/>
    </source>
</evidence>
<organism evidence="1 2">
    <name type="scientific">Bacillus cereus</name>
    <dbReference type="NCBI Taxonomy" id="1396"/>
    <lineage>
        <taxon>Bacteria</taxon>
        <taxon>Bacillati</taxon>
        <taxon>Bacillota</taxon>
        <taxon>Bacilli</taxon>
        <taxon>Bacillales</taxon>
        <taxon>Bacillaceae</taxon>
        <taxon>Bacillus</taxon>
        <taxon>Bacillus cereus group</taxon>
    </lineage>
</organism>
<dbReference type="InterPro" id="IPR019593">
    <property type="entry name" value="Spore_coat_protein_Z/Y"/>
</dbReference>
<keyword evidence="1" id="KW-0946">Virion</keyword>
<dbReference type="RefSeq" id="WP_098540885.1">
    <property type="nucleotide sequence ID" value="NZ_NUYN01000026.1"/>
</dbReference>
<reference evidence="1 2" key="1">
    <citation type="submission" date="2017-09" db="EMBL/GenBank/DDBJ databases">
        <title>Large-scale bioinformatics analysis of Bacillus genomes uncovers conserved roles of natural products in bacterial physiology.</title>
        <authorList>
            <consortium name="Agbiome Team Llc"/>
            <person name="Bleich R.M."/>
            <person name="Grubbs K.J."/>
            <person name="Santa Maria K.C."/>
            <person name="Allen S.E."/>
            <person name="Farag S."/>
            <person name="Shank E.A."/>
            <person name="Bowers A."/>
        </authorList>
    </citation>
    <scope>NUCLEOTIDE SEQUENCE [LARGE SCALE GENOMIC DNA]</scope>
    <source>
        <strain evidence="1 2">AFS076905</strain>
    </source>
</reference>
<sequence length="154" mass="16509">MSCNENKNHGSSHCVVDVVKFINELQDCSTTTCGSGCEIPFLGAHNSAAVANTRPFILYTKAGLPFEAFAPTIPGDLKNCTSPIFRVESVDDDSCAVLRVLVVVFHDGSPVPPTDNPICTFLNVPNSKLKATPTCITVDLDCFCAIQCLRDVSI</sequence>
<keyword evidence="1" id="KW-0167">Capsid protein</keyword>
<dbReference type="EMBL" id="NUYN01000026">
    <property type="protein sequence ID" value="PFN23434.1"/>
    <property type="molecule type" value="Genomic_DNA"/>
</dbReference>
<name>A0A2B1KAA7_BACCE</name>
<proteinExistence type="predicted"/>
<accession>A0A2B1KAA7</accession>
<dbReference type="AlphaFoldDB" id="A0A2B1KAA7"/>
<dbReference type="Pfam" id="PF10612">
    <property type="entry name" value="Spore-coat_CotZ"/>
    <property type="match status" value="1"/>
</dbReference>
<dbReference type="Proteomes" id="UP000225182">
    <property type="component" value="Unassembled WGS sequence"/>
</dbReference>